<accession>A0ACB7TPP7</accession>
<name>A0ACB7TPP7_HYAAI</name>
<gene>
    <name evidence="1" type="ORF">HPB50_023088</name>
</gene>
<keyword evidence="2" id="KW-1185">Reference proteome</keyword>
<dbReference type="EMBL" id="CM023481">
    <property type="protein sequence ID" value="KAH6948138.1"/>
    <property type="molecule type" value="Genomic_DNA"/>
</dbReference>
<evidence type="ECO:0000313" key="1">
    <source>
        <dbReference type="EMBL" id="KAH6948138.1"/>
    </source>
</evidence>
<comment type="caution">
    <text evidence="1">The sequence shown here is derived from an EMBL/GenBank/DDBJ whole genome shotgun (WGS) entry which is preliminary data.</text>
</comment>
<evidence type="ECO:0000313" key="2">
    <source>
        <dbReference type="Proteomes" id="UP000821845"/>
    </source>
</evidence>
<sequence>MAARKARMDATKITGKLAFRQDLHAAREKHSWRRAVWAGTPSEGRSDKHRSATAEERMEKHGGAKEGGEEWGGGGCYGAVFDGVACRRKDLYVYGPPLTSHRRTLVPISQLSSGRCGRVPLPQEEDYTVDIIPPRRHFPSPSLAV</sequence>
<reference evidence="1" key="1">
    <citation type="submission" date="2020-05" db="EMBL/GenBank/DDBJ databases">
        <title>Large-scale comparative analyses of tick genomes elucidate their genetic diversity and vector capacities.</title>
        <authorList>
            <person name="Jia N."/>
            <person name="Wang J."/>
            <person name="Shi W."/>
            <person name="Du L."/>
            <person name="Sun Y."/>
            <person name="Zhan W."/>
            <person name="Jiang J."/>
            <person name="Wang Q."/>
            <person name="Zhang B."/>
            <person name="Ji P."/>
            <person name="Sakyi L.B."/>
            <person name="Cui X."/>
            <person name="Yuan T."/>
            <person name="Jiang B."/>
            <person name="Yang W."/>
            <person name="Lam T.T.-Y."/>
            <person name="Chang Q."/>
            <person name="Ding S."/>
            <person name="Wang X."/>
            <person name="Zhu J."/>
            <person name="Ruan X."/>
            <person name="Zhao L."/>
            <person name="Wei J."/>
            <person name="Que T."/>
            <person name="Du C."/>
            <person name="Cheng J."/>
            <person name="Dai P."/>
            <person name="Han X."/>
            <person name="Huang E."/>
            <person name="Gao Y."/>
            <person name="Liu J."/>
            <person name="Shao H."/>
            <person name="Ye R."/>
            <person name="Li L."/>
            <person name="Wei W."/>
            <person name="Wang X."/>
            <person name="Wang C."/>
            <person name="Yang T."/>
            <person name="Huo Q."/>
            <person name="Li W."/>
            <person name="Guo W."/>
            <person name="Chen H."/>
            <person name="Zhou L."/>
            <person name="Ni X."/>
            <person name="Tian J."/>
            <person name="Zhou Y."/>
            <person name="Sheng Y."/>
            <person name="Liu T."/>
            <person name="Pan Y."/>
            <person name="Xia L."/>
            <person name="Li J."/>
            <person name="Zhao F."/>
            <person name="Cao W."/>
        </authorList>
    </citation>
    <scope>NUCLEOTIDE SEQUENCE</scope>
    <source>
        <strain evidence="1">Hyas-2018</strain>
    </source>
</reference>
<dbReference type="Proteomes" id="UP000821845">
    <property type="component" value="Chromosome 1"/>
</dbReference>
<protein>
    <submittedName>
        <fullName evidence="1">Uncharacterized protein</fullName>
    </submittedName>
</protein>
<organism evidence="1 2">
    <name type="scientific">Hyalomma asiaticum</name>
    <name type="common">Tick</name>
    <dbReference type="NCBI Taxonomy" id="266040"/>
    <lineage>
        <taxon>Eukaryota</taxon>
        <taxon>Metazoa</taxon>
        <taxon>Ecdysozoa</taxon>
        <taxon>Arthropoda</taxon>
        <taxon>Chelicerata</taxon>
        <taxon>Arachnida</taxon>
        <taxon>Acari</taxon>
        <taxon>Parasitiformes</taxon>
        <taxon>Ixodida</taxon>
        <taxon>Ixodoidea</taxon>
        <taxon>Ixodidae</taxon>
        <taxon>Hyalomminae</taxon>
        <taxon>Hyalomma</taxon>
    </lineage>
</organism>
<proteinExistence type="predicted"/>